<keyword evidence="13" id="KW-1185">Reference proteome</keyword>
<comment type="caution">
    <text evidence="12">The sequence shown here is derived from an EMBL/GenBank/DDBJ whole genome shotgun (WGS) entry which is preliminary data.</text>
</comment>
<evidence type="ECO:0000256" key="3">
    <source>
        <dbReference type="ARBA" id="ARBA00022452"/>
    </source>
</evidence>
<dbReference type="InterPro" id="IPR037066">
    <property type="entry name" value="Plug_dom_sf"/>
</dbReference>
<keyword evidence="4 8" id="KW-0812">Transmembrane</keyword>
<evidence type="ECO:0000256" key="4">
    <source>
        <dbReference type="ARBA" id="ARBA00022692"/>
    </source>
</evidence>
<dbReference type="InterPro" id="IPR023997">
    <property type="entry name" value="TonB-dep_OMP_SusC/RagA_CS"/>
</dbReference>
<dbReference type="Proteomes" id="UP000261174">
    <property type="component" value="Unassembled WGS sequence"/>
</dbReference>
<name>A0A3E1NNI1_9BACT</name>
<dbReference type="NCBIfam" id="TIGR04056">
    <property type="entry name" value="OMP_RagA_SusC"/>
    <property type="match status" value="1"/>
</dbReference>
<keyword evidence="2 8" id="KW-0813">Transport</keyword>
<organism evidence="12 13">
    <name type="scientific">Chitinophaga silvisoli</name>
    <dbReference type="NCBI Taxonomy" id="2291814"/>
    <lineage>
        <taxon>Bacteria</taxon>
        <taxon>Pseudomonadati</taxon>
        <taxon>Bacteroidota</taxon>
        <taxon>Chitinophagia</taxon>
        <taxon>Chitinophagales</taxon>
        <taxon>Chitinophagaceae</taxon>
        <taxon>Chitinophaga</taxon>
    </lineage>
</organism>
<dbReference type="GO" id="GO:0009279">
    <property type="term" value="C:cell outer membrane"/>
    <property type="evidence" value="ECO:0007669"/>
    <property type="project" value="UniProtKB-SubCell"/>
</dbReference>
<evidence type="ECO:0000256" key="5">
    <source>
        <dbReference type="ARBA" id="ARBA00023077"/>
    </source>
</evidence>
<keyword evidence="3 8" id="KW-1134">Transmembrane beta strand</keyword>
<dbReference type="AlphaFoldDB" id="A0A3E1NNI1"/>
<evidence type="ECO:0000256" key="9">
    <source>
        <dbReference type="RuleBase" id="RU003357"/>
    </source>
</evidence>
<evidence type="ECO:0000256" key="6">
    <source>
        <dbReference type="ARBA" id="ARBA00023136"/>
    </source>
</evidence>
<sequence length="1224" mass="138100">MGNLLFVRDKRYVLYCERSGKNNCSTLSLTTKFLSVFIPILILQLFASVKAQTVTLDVKNAPFVKVAEEISRQTKFDFSYNDRILKKTKPVTLKLVKEPISSAMQKFLSEQPLSYEIKDGLIIITEKAPSLSTEEEQAFRSDVNGRITNEAGLPLEGVAIKVKNTKFGTRTDKNGDFVIPGQYADGMLQIHMLGYADMEISARRARVVTLAMAASDLNEVVVVNTGYQKVDSRHLTSAVTTIKMDDIITPGVNSIDKLLEGRVPGMMFMQNSGQVGAAPKLRIRGTSTILGNREPLWVLDGIVLTDPVNVDPQQINDLDFVNLLGNAISGLNPEDIEQIDVLKDASATALYGAKAGNGVIVITTKKGKPGKPTLSYSLSSGYSRRPRYSDRSMYMMTSRERMDVSKEMVERGMQYNNVTQWSGYERALQDYYSGKIDYNEFKRLSDYYANVNTDWMGLITHDAFTQNHTLNLSGGSKDIKYYSSIGYLNEQGVIKEESNKRYSSMLNITADYKKFMAQIAFNGSYQVKNYTPSDLGIMNYAYNTSRTIPAYNTDGSLFYYPQTNNTGSLFYNYNILNERDNSNDHTNLISTNVRALLRWHVIRGLDLEGTFAVGVSSNDREVYYTKNTYYIFKLRADQSTRSDLAPVGGEMQKSTTSNRNYTGRLQVNYMTTLGNSGKHSITATGGVEVKSNAYNGFDITRRGYFREMGGYFDIVPTTYSGYYNMWMITKPALGSYNRQLTNDFAWFGTAGYTYDNRYMFNVHIRGEQSNLFGSRTNNRFLPIWALSGRWNMKNDVVPNVGWINDLAFKGSWGWQGNMLPGQSANMIIRQQTYTDLYYNEPFANIVNYPNPDLKWERTSSFNAGFDFSLLKGKLNGSVAYFYKRTKDAFLNKTVSEINGVQQYVINSGTLENKGVEVALSIKAIDNVNVNSSRRGFVWRIDPQLGEVLNKVLNRAINNRNNVLMDNITYSNFLDGSVQLAGKPLNTFYSYKFKGLSHEDGSPIFYGAEAELADEYNKKYSQMKKEDVYLSVMTESGRREPFLQGGISNYFGWRNFGLSCNITYSLGNKIRMLKIASGYASTITYPQQNLRKEFVRRWRRPGDEAYTNIPGLQANNNLNTPWWNSYPASAYSFGGTVYDMYDNSDLRVVSADYLKLQSASFKYNFDEKMIKKLGFSSAYVSITGTNMFTITNKLLKGQDPAQSGASPNINLSVRPSYTGTINVSF</sequence>
<gene>
    <name evidence="12" type="ORF">DXN04_33050</name>
</gene>
<evidence type="ECO:0000256" key="7">
    <source>
        <dbReference type="ARBA" id="ARBA00023237"/>
    </source>
</evidence>
<dbReference type="InterPro" id="IPR012910">
    <property type="entry name" value="Plug_dom"/>
</dbReference>
<evidence type="ECO:0000256" key="8">
    <source>
        <dbReference type="PROSITE-ProRule" id="PRU01360"/>
    </source>
</evidence>
<evidence type="ECO:0000259" key="11">
    <source>
        <dbReference type="Pfam" id="PF07715"/>
    </source>
</evidence>
<dbReference type="Pfam" id="PF13715">
    <property type="entry name" value="CarbopepD_reg_2"/>
    <property type="match status" value="1"/>
</dbReference>
<feature type="domain" description="TonB-dependent receptor plug" evidence="11">
    <location>
        <begin position="233"/>
        <end position="359"/>
    </location>
</feature>
<evidence type="ECO:0000256" key="1">
    <source>
        <dbReference type="ARBA" id="ARBA00004571"/>
    </source>
</evidence>
<feature type="domain" description="TonB-dependent receptor-like beta-barrel" evidence="10">
    <location>
        <begin position="540"/>
        <end position="986"/>
    </location>
</feature>
<comment type="subcellular location">
    <subcellularLocation>
        <location evidence="1 8">Cell outer membrane</location>
        <topology evidence="1 8">Multi-pass membrane protein</topology>
    </subcellularLocation>
</comment>
<keyword evidence="5 9" id="KW-0798">TonB box</keyword>
<accession>A0A3E1NNI1</accession>
<comment type="similarity">
    <text evidence="8 9">Belongs to the TonB-dependent receptor family.</text>
</comment>
<dbReference type="InterPro" id="IPR036942">
    <property type="entry name" value="Beta-barrel_TonB_sf"/>
</dbReference>
<dbReference type="RefSeq" id="WP_116857699.1">
    <property type="nucleotide sequence ID" value="NZ_QTJV01000021.1"/>
</dbReference>
<dbReference type="InterPro" id="IPR008969">
    <property type="entry name" value="CarboxyPept-like_regulatory"/>
</dbReference>
<dbReference type="Pfam" id="PF07715">
    <property type="entry name" value="Plug"/>
    <property type="match status" value="1"/>
</dbReference>
<dbReference type="SUPFAM" id="SSF56935">
    <property type="entry name" value="Porins"/>
    <property type="match status" value="1"/>
</dbReference>
<dbReference type="Gene3D" id="2.40.170.20">
    <property type="entry name" value="TonB-dependent receptor, beta-barrel domain"/>
    <property type="match status" value="1"/>
</dbReference>
<protein>
    <submittedName>
        <fullName evidence="12">SusC/RagA family TonB-linked outer membrane protein</fullName>
    </submittedName>
</protein>
<dbReference type="InterPro" id="IPR000531">
    <property type="entry name" value="Beta-barrel_TonB"/>
</dbReference>
<keyword evidence="7 8" id="KW-0998">Cell outer membrane</keyword>
<dbReference type="InterPro" id="IPR039426">
    <property type="entry name" value="TonB-dep_rcpt-like"/>
</dbReference>
<dbReference type="PROSITE" id="PS52016">
    <property type="entry name" value="TONB_DEPENDENT_REC_3"/>
    <property type="match status" value="1"/>
</dbReference>
<reference evidence="12 13" key="1">
    <citation type="submission" date="2018-08" db="EMBL/GenBank/DDBJ databases">
        <title>Chitinophaga sp. K20C18050901, a novel bacterium isolated from forest soil.</title>
        <authorList>
            <person name="Wang C."/>
        </authorList>
    </citation>
    <scope>NUCLEOTIDE SEQUENCE [LARGE SCALE GENOMIC DNA]</scope>
    <source>
        <strain evidence="12 13">K20C18050901</strain>
    </source>
</reference>
<dbReference type="OrthoDB" id="9768177at2"/>
<evidence type="ECO:0000313" key="12">
    <source>
        <dbReference type="EMBL" id="RFM29384.1"/>
    </source>
</evidence>
<evidence type="ECO:0000313" key="13">
    <source>
        <dbReference type="Proteomes" id="UP000261174"/>
    </source>
</evidence>
<dbReference type="InterPro" id="IPR023996">
    <property type="entry name" value="TonB-dep_OMP_SusC/RagA"/>
</dbReference>
<dbReference type="Pfam" id="PF00593">
    <property type="entry name" value="TonB_dep_Rec_b-barrel"/>
    <property type="match status" value="1"/>
</dbReference>
<keyword evidence="6 8" id="KW-0472">Membrane</keyword>
<dbReference type="NCBIfam" id="TIGR04057">
    <property type="entry name" value="SusC_RagA_signa"/>
    <property type="match status" value="1"/>
</dbReference>
<proteinExistence type="inferred from homology"/>
<dbReference type="SUPFAM" id="SSF49464">
    <property type="entry name" value="Carboxypeptidase regulatory domain-like"/>
    <property type="match status" value="1"/>
</dbReference>
<dbReference type="EMBL" id="QTJV01000021">
    <property type="protein sequence ID" value="RFM29384.1"/>
    <property type="molecule type" value="Genomic_DNA"/>
</dbReference>
<evidence type="ECO:0000256" key="2">
    <source>
        <dbReference type="ARBA" id="ARBA00022448"/>
    </source>
</evidence>
<dbReference type="Gene3D" id="2.170.130.10">
    <property type="entry name" value="TonB-dependent receptor, plug domain"/>
    <property type="match status" value="1"/>
</dbReference>
<evidence type="ECO:0000259" key="10">
    <source>
        <dbReference type="Pfam" id="PF00593"/>
    </source>
</evidence>